<reference evidence="2" key="1">
    <citation type="submission" date="2017-06" db="EMBL/GenBank/DDBJ databases">
        <title>Genome analysis of Fimbriiglobus ruber SP5, the first member of the order Planctomycetales with confirmed chitinolytic capability.</title>
        <authorList>
            <person name="Ravin N.V."/>
            <person name="Rakitin A.L."/>
            <person name="Ivanova A.A."/>
            <person name="Beletsky A.V."/>
            <person name="Kulichevskaya I.S."/>
            <person name="Mardanov A.V."/>
            <person name="Dedysh S.N."/>
        </authorList>
    </citation>
    <scope>NUCLEOTIDE SEQUENCE [LARGE SCALE GENOMIC DNA]</scope>
    <source>
        <strain evidence="2">SP5</strain>
    </source>
</reference>
<keyword evidence="2" id="KW-1185">Reference proteome</keyword>
<comment type="caution">
    <text evidence="1">The sequence shown here is derived from an EMBL/GenBank/DDBJ whole genome shotgun (WGS) entry which is preliminary data.</text>
</comment>
<sequence>MYVFFGEIPNMPGHCVVADHHTGRVYSGYHTENFTEIEEDAG</sequence>
<proteinExistence type="predicted"/>
<accession>A0A225E1H3</accession>
<organism evidence="1 2">
    <name type="scientific">Fimbriiglobus ruber</name>
    <dbReference type="NCBI Taxonomy" id="1908690"/>
    <lineage>
        <taxon>Bacteria</taxon>
        <taxon>Pseudomonadati</taxon>
        <taxon>Planctomycetota</taxon>
        <taxon>Planctomycetia</taxon>
        <taxon>Gemmatales</taxon>
        <taxon>Gemmataceae</taxon>
        <taxon>Fimbriiglobus</taxon>
    </lineage>
</organism>
<protein>
    <submittedName>
        <fullName evidence="1">Uncharacterized protein</fullName>
    </submittedName>
</protein>
<dbReference type="AlphaFoldDB" id="A0A225E1H3"/>
<gene>
    <name evidence="1" type="ORF">FRUB_00752</name>
</gene>
<evidence type="ECO:0000313" key="1">
    <source>
        <dbReference type="EMBL" id="OWK47053.1"/>
    </source>
</evidence>
<name>A0A225E1H3_9BACT</name>
<evidence type="ECO:0000313" key="2">
    <source>
        <dbReference type="Proteomes" id="UP000214646"/>
    </source>
</evidence>
<dbReference type="Proteomes" id="UP000214646">
    <property type="component" value="Unassembled WGS sequence"/>
</dbReference>
<dbReference type="EMBL" id="NIDE01000001">
    <property type="protein sequence ID" value="OWK47053.1"/>
    <property type="molecule type" value="Genomic_DNA"/>
</dbReference>